<keyword evidence="4 11" id="KW-0067">ATP-binding</keyword>
<dbReference type="GO" id="GO:0016887">
    <property type="term" value="F:ATP hydrolysis activity"/>
    <property type="evidence" value="ECO:0007669"/>
    <property type="project" value="InterPro"/>
</dbReference>
<feature type="compositionally biased region" description="Polar residues" evidence="7">
    <location>
        <begin position="13"/>
        <end position="23"/>
    </location>
</feature>
<gene>
    <name evidence="11" type="ORF">N8K70_05365</name>
</gene>
<keyword evidence="12" id="KW-1185">Reference proteome</keyword>
<organism evidence="11 12">
    <name type="scientific">Microbacterium betulae</name>
    <dbReference type="NCBI Taxonomy" id="2981139"/>
    <lineage>
        <taxon>Bacteria</taxon>
        <taxon>Bacillati</taxon>
        <taxon>Actinomycetota</taxon>
        <taxon>Actinomycetes</taxon>
        <taxon>Micrococcales</taxon>
        <taxon>Microbacteriaceae</taxon>
        <taxon>Microbacterium</taxon>
    </lineage>
</organism>
<dbReference type="InterPro" id="IPR027417">
    <property type="entry name" value="P-loop_NTPase"/>
</dbReference>
<dbReference type="InterPro" id="IPR039421">
    <property type="entry name" value="Type_1_exporter"/>
</dbReference>
<evidence type="ECO:0000313" key="12">
    <source>
        <dbReference type="Proteomes" id="UP001305498"/>
    </source>
</evidence>
<evidence type="ECO:0000256" key="3">
    <source>
        <dbReference type="ARBA" id="ARBA00022741"/>
    </source>
</evidence>
<dbReference type="InterPro" id="IPR003593">
    <property type="entry name" value="AAA+_ATPase"/>
</dbReference>
<evidence type="ECO:0000256" key="2">
    <source>
        <dbReference type="ARBA" id="ARBA00022692"/>
    </source>
</evidence>
<dbReference type="PROSITE" id="PS50929">
    <property type="entry name" value="ABC_TM1F"/>
    <property type="match status" value="1"/>
</dbReference>
<dbReference type="GO" id="GO:0005524">
    <property type="term" value="F:ATP binding"/>
    <property type="evidence" value="ECO:0007669"/>
    <property type="project" value="UniProtKB-KW"/>
</dbReference>
<feature type="transmembrane region" description="Helical" evidence="8">
    <location>
        <begin position="64"/>
        <end position="83"/>
    </location>
</feature>
<accession>A0AA97I7C4</accession>
<evidence type="ECO:0000313" key="11">
    <source>
        <dbReference type="EMBL" id="WOF24102.1"/>
    </source>
</evidence>
<dbReference type="Proteomes" id="UP001305498">
    <property type="component" value="Chromosome"/>
</dbReference>
<feature type="region of interest" description="Disordered" evidence="7">
    <location>
        <begin position="1"/>
        <end position="45"/>
    </location>
</feature>
<dbReference type="AlphaFoldDB" id="A0AA97I7C4"/>
<dbReference type="InterPro" id="IPR036640">
    <property type="entry name" value="ABC1_TM_sf"/>
</dbReference>
<dbReference type="Gene3D" id="3.40.50.300">
    <property type="entry name" value="P-loop containing nucleotide triphosphate hydrolases"/>
    <property type="match status" value="1"/>
</dbReference>
<dbReference type="PANTHER" id="PTHR43394:SF1">
    <property type="entry name" value="ATP-BINDING CASSETTE SUB-FAMILY B MEMBER 10, MITOCHONDRIAL"/>
    <property type="match status" value="1"/>
</dbReference>
<dbReference type="Pfam" id="PF00664">
    <property type="entry name" value="ABC_membrane"/>
    <property type="match status" value="1"/>
</dbReference>
<dbReference type="CDD" id="cd07346">
    <property type="entry name" value="ABC_6TM_exporters"/>
    <property type="match status" value="1"/>
</dbReference>
<reference evidence="11 12" key="1">
    <citation type="submission" date="2023-02" db="EMBL/GenBank/DDBJ databases">
        <title>Microbacterium betulae sp. nov., isolated from birch wood.</title>
        <authorList>
            <person name="Pasciak M."/>
            <person name="Pawlik K.J."/>
            <person name="Martynowski D."/>
            <person name="Laczmanski L."/>
            <person name="Ciekot J."/>
            <person name="Szponar B."/>
            <person name="Wojcik-Fatla A."/>
            <person name="Mackiewicz B."/>
            <person name="Farian E."/>
            <person name="Cholewa G."/>
            <person name="Cholewa A."/>
            <person name="Dutkiewicz J."/>
        </authorList>
    </citation>
    <scope>NUCLEOTIDE SEQUENCE [LARGE SCALE GENOMIC DNA]</scope>
    <source>
        <strain evidence="11 12">AB</strain>
    </source>
</reference>
<evidence type="ECO:0000256" key="8">
    <source>
        <dbReference type="SAM" id="Phobius"/>
    </source>
</evidence>
<keyword evidence="3" id="KW-0547">Nucleotide-binding</keyword>
<name>A0AA97I7C4_9MICO</name>
<dbReference type="InterPro" id="IPR011527">
    <property type="entry name" value="ABC1_TM_dom"/>
</dbReference>
<comment type="subcellular location">
    <subcellularLocation>
        <location evidence="1">Cell membrane</location>
        <topology evidence="1">Multi-pass membrane protein</topology>
    </subcellularLocation>
</comment>
<dbReference type="InterPro" id="IPR003439">
    <property type="entry name" value="ABC_transporter-like_ATP-bd"/>
</dbReference>
<dbReference type="KEGG" id="mbet:N8K70_05365"/>
<dbReference type="PROSITE" id="PS50893">
    <property type="entry name" value="ABC_TRANSPORTER_2"/>
    <property type="match status" value="1"/>
</dbReference>
<feature type="transmembrane region" description="Helical" evidence="8">
    <location>
        <begin position="205"/>
        <end position="225"/>
    </location>
</feature>
<evidence type="ECO:0000259" key="9">
    <source>
        <dbReference type="PROSITE" id="PS50893"/>
    </source>
</evidence>
<feature type="transmembrane region" description="Helical" evidence="8">
    <location>
        <begin position="181"/>
        <end position="199"/>
    </location>
</feature>
<proteinExistence type="predicted"/>
<dbReference type="Pfam" id="PF00005">
    <property type="entry name" value="ABC_tran"/>
    <property type="match status" value="1"/>
</dbReference>
<evidence type="ECO:0000256" key="5">
    <source>
        <dbReference type="ARBA" id="ARBA00022989"/>
    </source>
</evidence>
<evidence type="ECO:0000256" key="1">
    <source>
        <dbReference type="ARBA" id="ARBA00004651"/>
    </source>
</evidence>
<feature type="transmembrane region" description="Helical" evidence="8">
    <location>
        <begin position="103"/>
        <end position="121"/>
    </location>
</feature>
<evidence type="ECO:0000256" key="7">
    <source>
        <dbReference type="SAM" id="MobiDB-lite"/>
    </source>
</evidence>
<keyword evidence="5 8" id="KW-1133">Transmembrane helix</keyword>
<dbReference type="Gene3D" id="1.20.1560.10">
    <property type="entry name" value="ABC transporter type 1, transmembrane domain"/>
    <property type="match status" value="1"/>
</dbReference>
<feature type="transmembrane region" description="Helical" evidence="8">
    <location>
        <begin position="290"/>
        <end position="310"/>
    </location>
</feature>
<dbReference type="GO" id="GO:0005886">
    <property type="term" value="C:plasma membrane"/>
    <property type="evidence" value="ECO:0007669"/>
    <property type="project" value="UniProtKB-SubCell"/>
</dbReference>
<evidence type="ECO:0000259" key="10">
    <source>
        <dbReference type="PROSITE" id="PS50929"/>
    </source>
</evidence>
<feature type="region of interest" description="Disordered" evidence="7">
    <location>
        <begin position="609"/>
        <end position="631"/>
    </location>
</feature>
<dbReference type="RefSeq" id="WP_317140574.1">
    <property type="nucleotide sequence ID" value="NZ_CP118157.1"/>
</dbReference>
<dbReference type="PANTHER" id="PTHR43394">
    <property type="entry name" value="ATP-DEPENDENT PERMEASE MDL1, MITOCHONDRIAL"/>
    <property type="match status" value="1"/>
</dbReference>
<protein>
    <submittedName>
        <fullName evidence="11">ABC transporter ATP-binding protein</fullName>
    </submittedName>
</protein>
<keyword evidence="6 8" id="KW-0472">Membrane</keyword>
<dbReference type="GO" id="GO:0015421">
    <property type="term" value="F:ABC-type oligopeptide transporter activity"/>
    <property type="evidence" value="ECO:0007669"/>
    <property type="project" value="TreeGrafter"/>
</dbReference>
<keyword evidence="2 8" id="KW-0812">Transmembrane</keyword>
<evidence type="ECO:0000256" key="6">
    <source>
        <dbReference type="ARBA" id="ARBA00023136"/>
    </source>
</evidence>
<evidence type="ECO:0000256" key="4">
    <source>
        <dbReference type="ARBA" id="ARBA00022840"/>
    </source>
</evidence>
<feature type="domain" description="ABC transporter" evidence="9">
    <location>
        <begin position="378"/>
        <end position="606"/>
    </location>
</feature>
<dbReference type="SUPFAM" id="SSF52540">
    <property type="entry name" value="P-loop containing nucleoside triphosphate hydrolases"/>
    <property type="match status" value="1"/>
</dbReference>
<dbReference type="EMBL" id="CP118157">
    <property type="protein sequence ID" value="WOF24102.1"/>
    <property type="molecule type" value="Genomic_DNA"/>
</dbReference>
<sequence>MSATNATDTTDTRPTGKSNTDVGTASGDAADQARPGVPEDRRLPVADARQSWRHAAGLLRARRWALGATTALLLAGSAAALLIPPALGWIVDAVIDGATLGRLAVYAGVVVAAGIVSALLLRTGGRMLVSTLQGALAELREEVFSAAVRLDQDAVEDAGSSDVVSRVTGDVEAITGAVSEVLPRFVQAGFTIVLTLVGLTLLDPWLALAALAAVPVQVFSTVRFLRRSRLLYRRLRREESDRGQAIIETVRGADTVIAHRAQQHHLEQIAERSLTAVETAREATRARNRFNAGLNTAEFLGLAAILAVGYWQATTAGLSVGAVTAAALFFHRLFGPIGALLSSIDDLQRAAAGLGRLVGVLQAHPALVPRRQIGDASVSIRSLSYRYAPDTPDALTHIDLDIPEGTTTVLVGISGSGKSTLAQLVAGVFAPTTGEVLIGGVPATEAGRDGRRAVLLVTQDTHLFTGTLADNLRLADPDASDTALRGALDAVAAGWVHDLPDGLDTVLEHDLDDARIQQLALARVLLADPPVVVLDEATAHGGADGTLDAAVAAAVQGRTAIIVAHRFAQAATANRIVVLQRGRILEQGTHTELLARPGSVYARLRAAADQTEHVHTGSTDSLPGRHDRGAR</sequence>
<dbReference type="SMART" id="SM00382">
    <property type="entry name" value="AAA"/>
    <property type="match status" value="1"/>
</dbReference>
<dbReference type="SUPFAM" id="SSF90123">
    <property type="entry name" value="ABC transporter transmembrane region"/>
    <property type="match status" value="1"/>
</dbReference>
<feature type="domain" description="ABC transmembrane type-1" evidence="10">
    <location>
        <begin position="68"/>
        <end position="349"/>
    </location>
</feature>